<dbReference type="EMBL" id="JANRMS010001933">
    <property type="protein sequence ID" value="KAJ3525302.1"/>
    <property type="molecule type" value="Genomic_DNA"/>
</dbReference>
<protein>
    <submittedName>
        <fullName evidence="1">Uncharacterized protein</fullName>
    </submittedName>
</protein>
<comment type="caution">
    <text evidence="1">The sequence shown here is derived from an EMBL/GenBank/DDBJ whole genome shotgun (WGS) entry which is preliminary data.</text>
</comment>
<organism evidence="1 2">
    <name type="scientific">Fusarium decemcellulare</name>
    <dbReference type="NCBI Taxonomy" id="57161"/>
    <lineage>
        <taxon>Eukaryota</taxon>
        <taxon>Fungi</taxon>
        <taxon>Dikarya</taxon>
        <taxon>Ascomycota</taxon>
        <taxon>Pezizomycotina</taxon>
        <taxon>Sordariomycetes</taxon>
        <taxon>Hypocreomycetidae</taxon>
        <taxon>Hypocreales</taxon>
        <taxon>Nectriaceae</taxon>
        <taxon>Fusarium</taxon>
        <taxon>Fusarium decemcellulare species complex</taxon>
    </lineage>
</organism>
<keyword evidence="2" id="KW-1185">Reference proteome</keyword>
<gene>
    <name evidence="1" type="ORF">NM208_g11700</name>
</gene>
<evidence type="ECO:0000313" key="1">
    <source>
        <dbReference type="EMBL" id="KAJ3525302.1"/>
    </source>
</evidence>
<evidence type="ECO:0000313" key="2">
    <source>
        <dbReference type="Proteomes" id="UP001148629"/>
    </source>
</evidence>
<sequence length="72" mass="7966">MHVQSEGKKEGSLKALARIVKESGYSGLYRGIAPKVAQSVLTAALLFAFKDVLYEQTVRLRMAQATRRRVTA</sequence>
<dbReference type="Proteomes" id="UP001148629">
    <property type="component" value="Unassembled WGS sequence"/>
</dbReference>
<proteinExistence type="predicted"/>
<reference evidence="1" key="1">
    <citation type="submission" date="2022-08" db="EMBL/GenBank/DDBJ databases">
        <title>Genome Sequence of Fusarium decemcellulare.</title>
        <authorList>
            <person name="Buettner E."/>
        </authorList>
    </citation>
    <scope>NUCLEOTIDE SEQUENCE</scope>
    <source>
        <strain evidence="1">Babe19</strain>
    </source>
</reference>
<name>A0ACC1RS81_9HYPO</name>
<accession>A0ACC1RS81</accession>